<dbReference type="AlphaFoldDB" id="A0A2R6NQ75"/>
<gene>
    <name evidence="1" type="ORF">PHLCEN_2v9639</name>
</gene>
<accession>A0A2R6NQ75</accession>
<protein>
    <submittedName>
        <fullName evidence="1">Uncharacterized protein</fullName>
    </submittedName>
</protein>
<comment type="caution">
    <text evidence="1">The sequence shown here is derived from an EMBL/GenBank/DDBJ whole genome shotgun (WGS) entry which is preliminary data.</text>
</comment>
<name>A0A2R6NQ75_9APHY</name>
<organism evidence="1 2">
    <name type="scientific">Hermanssonia centrifuga</name>
    <dbReference type="NCBI Taxonomy" id="98765"/>
    <lineage>
        <taxon>Eukaryota</taxon>
        <taxon>Fungi</taxon>
        <taxon>Dikarya</taxon>
        <taxon>Basidiomycota</taxon>
        <taxon>Agaricomycotina</taxon>
        <taxon>Agaricomycetes</taxon>
        <taxon>Polyporales</taxon>
        <taxon>Meruliaceae</taxon>
        <taxon>Hermanssonia</taxon>
    </lineage>
</organism>
<evidence type="ECO:0000313" key="1">
    <source>
        <dbReference type="EMBL" id="PSR74691.1"/>
    </source>
</evidence>
<keyword evidence="2" id="KW-1185">Reference proteome</keyword>
<reference evidence="1 2" key="1">
    <citation type="submission" date="2018-02" db="EMBL/GenBank/DDBJ databases">
        <title>Genome sequence of the basidiomycete white-rot fungus Phlebia centrifuga.</title>
        <authorList>
            <person name="Granchi Z."/>
            <person name="Peng M."/>
            <person name="de Vries R.P."/>
            <person name="Hilden K."/>
            <person name="Makela M.R."/>
            <person name="Grigoriev I."/>
            <person name="Riley R."/>
        </authorList>
    </citation>
    <scope>NUCLEOTIDE SEQUENCE [LARGE SCALE GENOMIC DNA]</scope>
    <source>
        <strain evidence="1 2">FBCC195</strain>
    </source>
</reference>
<dbReference type="EMBL" id="MLYV02000964">
    <property type="protein sequence ID" value="PSR74691.1"/>
    <property type="molecule type" value="Genomic_DNA"/>
</dbReference>
<proteinExistence type="predicted"/>
<evidence type="ECO:0000313" key="2">
    <source>
        <dbReference type="Proteomes" id="UP000186601"/>
    </source>
</evidence>
<sequence>MSKRDREVMEERREAEIAGIIPEVINPIARKSSAVDPERTSQMAEDEHFLNSECMDLKLSLLRDPDCDSMAILTQKIKGSIESYCSRAITYIQSSSGSPNTEAIHAYRRKIAVLHEFLDLHRQGHDAFVLASAWGKTVYSGRRYVIARSPLIFLMTLSSVSKQQCSNAYTASDHIGM</sequence>
<dbReference type="Proteomes" id="UP000186601">
    <property type="component" value="Unassembled WGS sequence"/>
</dbReference>